<proteinExistence type="inferred from homology"/>
<reference evidence="6" key="2">
    <citation type="journal article" date="2021" name="J Anim Sci Technol">
        <title>Complete genome sequence of Paenibacillus konkukensis sp. nov. SK3146 as a potential probiotic strain.</title>
        <authorList>
            <person name="Jung H.I."/>
            <person name="Park S."/>
            <person name="Niu K.M."/>
            <person name="Lee S.W."/>
            <person name="Kothari D."/>
            <person name="Yi K.J."/>
            <person name="Kim S.K."/>
        </authorList>
    </citation>
    <scope>NUCLEOTIDE SEQUENCE</scope>
    <source>
        <strain evidence="6">SK3146</strain>
    </source>
</reference>
<dbReference type="Pfam" id="PF00725">
    <property type="entry name" value="3HCDH"/>
    <property type="match status" value="1"/>
</dbReference>
<keyword evidence="7" id="KW-1185">Reference proteome</keyword>
<dbReference type="GO" id="GO:0008691">
    <property type="term" value="F:3-hydroxybutyryl-CoA dehydrogenase activity"/>
    <property type="evidence" value="ECO:0007669"/>
    <property type="project" value="UniProtKB-EC"/>
</dbReference>
<dbReference type="InterPro" id="IPR008927">
    <property type="entry name" value="6-PGluconate_DH-like_C_sf"/>
</dbReference>
<dbReference type="EMBL" id="CP027059">
    <property type="protein sequence ID" value="UQZ85613.1"/>
    <property type="molecule type" value="Genomic_DNA"/>
</dbReference>
<protein>
    <submittedName>
        <fullName evidence="6">3-hydroxybutyryl-CoA dehydrogenase</fullName>
        <ecNumber evidence="6">1.1.1.157</ecNumber>
    </submittedName>
</protein>
<feature type="domain" description="3-hydroxyacyl-CoA dehydrogenase C-terminal" evidence="4">
    <location>
        <begin position="187"/>
        <end position="283"/>
    </location>
</feature>
<organism evidence="6 7">
    <name type="scientific">Paenibacillus konkukensis</name>
    <dbReference type="NCBI Taxonomy" id="2020716"/>
    <lineage>
        <taxon>Bacteria</taxon>
        <taxon>Bacillati</taxon>
        <taxon>Bacillota</taxon>
        <taxon>Bacilli</taxon>
        <taxon>Bacillales</taxon>
        <taxon>Paenibacillaceae</taxon>
        <taxon>Paenibacillus</taxon>
    </lineage>
</organism>
<reference evidence="6" key="1">
    <citation type="submission" date="2018-02" db="EMBL/GenBank/DDBJ databases">
        <authorList>
            <person name="Kim S.-K."/>
            <person name="Jung H.-I."/>
            <person name="Lee S.-W."/>
        </authorList>
    </citation>
    <scope>NUCLEOTIDE SEQUENCE</scope>
    <source>
        <strain evidence="6">SK3146</strain>
    </source>
</reference>
<accession>A0ABY4RU49</accession>
<dbReference type="SUPFAM" id="SSF48179">
    <property type="entry name" value="6-phosphogluconate dehydrogenase C-terminal domain-like"/>
    <property type="match status" value="1"/>
</dbReference>
<dbReference type="InterPro" id="IPR006108">
    <property type="entry name" value="3HC_DH_C"/>
</dbReference>
<evidence type="ECO:0000256" key="2">
    <source>
        <dbReference type="ARBA" id="ARBA00009463"/>
    </source>
</evidence>
<evidence type="ECO:0000313" key="7">
    <source>
        <dbReference type="Proteomes" id="UP001057134"/>
    </source>
</evidence>
<keyword evidence="3 6" id="KW-0560">Oxidoreductase</keyword>
<feature type="domain" description="3-hydroxyacyl-CoA dehydrogenase NAD binding" evidence="5">
    <location>
        <begin position="5"/>
        <end position="183"/>
    </location>
</feature>
<comment type="similarity">
    <text evidence="2">Belongs to the 3-hydroxyacyl-CoA dehydrogenase family.</text>
</comment>
<dbReference type="Pfam" id="PF02737">
    <property type="entry name" value="3HCDH_N"/>
    <property type="match status" value="1"/>
</dbReference>
<dbReference type="PANTHER" id="PTHR48075">
    <property type="entry name" value="3-HYDROXYACYL-COA DEHYDROGENASE FAMILY PROTEIN"/>
    <property type="match status" value="1"/>
</dbReference>
<dbReference type="PIRSF" id="PIRSF000105">
    <property type="entry name" value="HCDH"/>
    <property type="match status" value="1"/>
</dbReference>
<sequence length="290" mass="32532">MELRKIAVIGAGTMGQGIAVMLASKGLDVLLYDKTPELLGQSVEAIEAHLDRQMERWALTRQEKKLILSRLHKVTDMEALAECQLAIESVTEHFETKQRLFIELDRILPPDAILATNTATLSLTLLASRLVYPDRTIGMHFLHPAGQIRMVELVRGMNTSEETFARMRRFAEQVLDKESVQVYESPGYVTTRLICVLINEAIHALLEGVASAEDIDKAMKLGYDFHYGPLEMADRFGLDSVLASMEALFLEFGDVKFRPNTLLKKTVRSGRLGVKTGRGFFQYTDGGERI</sequence>
<dbReference type="PANTHER" id="PTHR48075:SF5">
    <property type="entry name" value="3-HYDROXYBUTYRYL-COA DEHYDROGENASE"/>
    <property type="match status" value="1"/>
</dbReference>
<dbReference type="InterPro" id="IPR022694">
    <property type="entry name" value="3-OHacyl-CoA_DH"/>
</dbReference>
<dbReference type="SUPFAM" id="SSF51735">
    <property type="entry name" value="NAD(P)-binding Rossmann-fold domains"/>
    <property type="match status" value="1"/>
</dbReference>
<name>A0ABY4RU49_9BACL</name>
<evidence type="ECO:0000256" key="3">
    <source>
        <dbReference type="ARBA" id="ARBA00023002"/>
    </source>
</evidence>
<dbReference type="Proteomes" id="UP001057134">
    <property type="component" value="Chromosome"/>
</dbReference>
<evidence type="ECO:0000259" key="4">
    <source>
        <dbReference type="Pfam" id="PF00725"/>
    </source>
</evidence>
<dbReference type="EC" id="1.1.1.157" evidence="6"/>
<dbReference type="InterPro" id="IPR006176">
    <property type="entry name" value="3-OHacyl-CoA_DH_NAD-bd"/>
</dbReference>
<comment type="pathway">
    <text evidence="1">Lipid metabolism; butanoate metabolism.</text>
</comment>
<dbReference type="InterPro" id="IPR036291">
    <property type="entry name" value="NAD(P)-bd_dom_sf"/>
</dbReference>
<gene>
    <name evidence="6" type="primary">mmgB_2</name>
    <name evidence="6" type="ORF">SK3146_04902</name>
</gene>
<dbReference type="RefSeq" id="WP_249861228.1">
    <property type="nucleotide sequence ID" value="NZ_CP027059.1"/>
</dbReference>
<dbReference type="Gene3D" id="3.40.50.720">
    <property type="entry name" value="NAD(P)-binding Rossmann-like Domain"/>
    <property type="match status" value="1"/>
</dbReference>
<dbReference type="InterPro" id="IPR013328">
    <property type="entry name" value="6PGD_dom2"/>
</dbReference>
<dbReference type="Gene3D" id="1.10.1040.10">
    <property type="entry name" value="N-(1-d-carboxylethyl)-l-norvaline Dehydrogenase, domain 2"/>
    <property type="match status" value="1"/>
</dbReference>
<evidence type="ECO:0000313" key="6">
    <source>
        <dbReference type="EMBL" id="UQZ85613.1"/>
    </source>
</evidence>
<evidence type="ECO:0000256" key="1">
    <source>
        <dbReference type="ARBA" id="ARBA00005086"/>
    </source>
</evidence>
<evidence type="ECO:0000259" key="5">
    <source>
        <dbReference type="Pfam" id="PF02737"/>
    </source>
</evidence>